<protein>
    <submittedName>
        <fullName evidence="1">Uncharacterized protein</fullName>
    </submittedName>
</protein>
<dbReference type="RefSeq" id="WP_106305170.1">
    <property type="nucleotide sequence ID" value="NZ_PVWO01000145.1"/>
</dbReference>
<keyword evidence="2" id="KW-1185">Reference proteome</keyword>
<evidence type="ECO:0000313" key="1">
    <source>
        <dbReference type="EMBL" id="PSB56101.1"/>
    </source>
</evidence>
<accession>A0A2T1GEU0</accession>
<comment type="caution">
    <text evidence="1">The sequence shown here is derived from an EMBL/GenBank/DDBJ whole genome shotgun (WGS) entry which is preliminary data.</text>
</comment>
<sequence length="61" mass="7043">MDALTEKLDIKLLQWKPEVADRVRQSILEIIELADRDVLDILPSRAVEQDVLESIDEPTTR</sequence>
<dbReference type="AlphaFoldDB" id="A0A2T1GEU0"/>
<name>A0A2T1GEU0_9CYAN</name>
<dbReference type="EMBL" id="PVWO01000145">
    <property type="protein sequence ID" value="PSB56101.1"/>
    <property type="molecule type" value="Genomic_DNA"/>
</dbReference>
<dbReference type="OrthoDB" id="490316at2"/>
<dbReference type="Proteomes" id="UP000238937">
    <property type="component" value="Unassembled WGS sequence"/>
</dbReference>
<reference evidence="1 2" key="1">
    <citation type="submission" date="2018-03" db="EMBL/GenBank/DDBJ databases">
        <title>The ancient ancestry and fast evolution of plastids.</title>
        <authorList>
            <person name="Moore K.R."/>
            <person name="Magnabosco C."/>
            <person name="Momper L."/>
            <person name="Gold D.A."/>
            <person name="Bosak T."/>
            <person name="Fournier G.P."/>
        </authorList>
    </citation>
    <scope>NUCLEOTIDE SEQUENCE [LARGE SCALE GENOMIC DNA]</scope>
    <source>
        <strain evidence="1 2">CCALA 037</strain>
    </source>
</reference>
<gene>
    <name evidence="1" type="ORF">C7B77_12935</name>
</gene>
<proteinExistence type="predicted"/>
<organism evidence="1 2">
    <name type="scientific">Chamaesiphon polymorphus CCALA 037</name>
    <dbReference type="NCBI Taxonomy" id="2107692"/>
    <lineage>
        <taxon>Bacteria</taxon>
        <taxon>Bacillati</taxon>
        <taxon>Cyanobacteriota</taxon>
        <taxon>Cyanophyceae</taxon>
        <taxon>Gomontiellales</taxon>
        <taxon>Chamaesiphonaceae</taxon>
        <taxon>Chamaesiphon</taxon>
    </lineage>
</organism>
<evidence type="ECO:0000313" key="2">
    <source>
        <dbReference type="Proteomes" id="UP000238937"/>
    </source>
</evidence>